<keyword evidence="3" id="KW-1185">Reference proteome</keyword>
<feature type="compositionally biased region" description="Low complexity" evidence="1">
    <location>
        <begin position="636"/>
        <end position="653"/>
    </location>
</feature>
<reference evidence="2 3" key="1">
    <citation type="journal article" date="2006" name="Nature">
        <title>Insights from the genome of the biotrophic fungal plant pathogen Ustilago maydis.</title>
        <authorList>
            <person name="Kamper J."/>
            <person name="Kahmann R."/>
            <person name="Bolker M."/>
            <person name="Ma L.J."/>
            <person name="Brefort T."/>
            <person name="Saville B.J."/>
            <person name="Banuett F."/>
            <person name="Kronstad J.W."/>
            <person name="Gold S.E."/>
            <person name="Muller O."/>
            <person name="Perlin M.H."/>
            <person name="Wosten H.A."/>
            <person name="de Vries R."/>
            <person name="Ruiz-Herrera J."/>
            <person name="Reynaga-Pena C.G."/>
            <person name="Snetselaar K."/>
            <person name="McCann M."/>
            <person name="Perez-Martin J."/>
            <person name="Feldbrugge M."/>
            <person name="Basse C.W."/>
            <person name="Steinberg G."/>
            <person name="Ibeas J.I."/>
            <person name="Holloman W."/>
            <person name="Guzman P."/>
            <person name="Farman M."/>
            <person name="Stajich J.E."/>
            <person name="Sentandreu R."/>
            <person name="Gonzalez-Prieto J.M."/>
            <person name="Kennell J.C."/>
            <person name="Molina L."/>
            <person name="Schirawski J."/>
            <person name="Mendoza-Mendoza A."/>
            <person name="Greilinger D."/>
            <person name="Munch K."/>
            <person name="Rossel N."/>
            <person name="Scherer M."/>
            <person name="Vranes M."/>
            <person name="Ladendorf O."/>
            <person name="Vincon V."/>
            <person name="Fuchs U."/>
            <person name="Sandrock B."/>
            <person name="Meng S."/>
            <person name="Ho E.C."/>
            <person name="Cahill M.J."/>
            <person name="Boyce K.J."/>
            <person name="Klose J."/>
            <person name="Klosterman S.J."/>
            <person name="Deelstra H.J."/>
            <person name="Ortiz-Castellanos L."/>
            <person name="Li W."/>
            <person name="Sanchez-Alonso P."/>
            <person name="Schreier P.H."/>
            <person name="Hauser-Hahn I."/>
            <person name="Vaupel M."/>
            <person name="Koopmann E."/>
            <person name="Friedrich G."/>
            <person name="Voss H."/>
            <person name="Schluter T."/>
            <person name="Margolis J."/>
            <person name="Platt D."/>
            <person name="Swimmer C."/>
            <person name="Gnirke A."/>
            <person name="Chen F."/>
            <person name="Vysotskaia V."/>
            <person name="Mannhaupt G."/>
            <person name="Guldener U."/>
            <person name="Munsterkotter M."/>
            <person name="Haase D."/>
            <person name="Oesterheld M."/>
            <person name="Mewes H.W."/>
            <person name="Mauceli E.W."/>
            <person name="DeCaprio D."/>
            <person name="Wade C.M."/>
            <person name="Butler J."/>
            <person name="Young S."/>
            <person name="Jaffe D.B."/>
            <person name="Calvo S."/>
            <person name="Nusbaum C."/>
            <person name="Galagan J."/>
            <person name="Birren B.W."/>
        </authorList>
    </citation>
    <scope>NUCLEOTIDE SEQUENCE [LARGE SCALE GENOMIC DNA]</scope>
    <source>
        <strain evidence="3">DSM 14603 / FGSC 9021 / UM521</strain>
    </source>
</reference>
<organism evidence="2 3">
    <name type="scientific">Mycosarcoma maydis</name>
    <name type="common">Corn smut fungus</name>
    <name type="synonym">Ustilago maydis</name>
    <dbReference type="NCBI Taxonomy" id="5270"/>
    <lineage>
        <taxon>Eukaryota</taxon>
        <taxon>Fungi</taxon>
        <taxon>Dikarya</taxon>
        <taxon>Basidiomycota</taxon>
        <taxon>Ustilaginomycotina</taxon>
        <taxon>Ustilaginomycetes</taxon>
        <taxon>Ustilaginales</taxon>
        <taxon>Ustilaginaceae</taxon>
        <taxon>Mycosarcoma</taxon>
    </lineage>
</organism>
<dbReference type="EMBL" id="CM003141">
    <property type="protein sequence ID" value="KIS71391.1"/>
    <property type="molecule type" value="Genomic_DNA"/>
</dbReference>
<dbReference type="GO" id="GO:0008541">
    <property type="term" value="C:proteasome regulatory particle, lid subcomplex"/>
    <property type="evidence" value="ECO:0000318"/>
    <property type="project" value="GO_Central"/>
</dbReference>
<accession>A0A0D1E765</accession>
<feature type="region of interest" description="Disordered" evidence="1">
    <location>
        <begin position="828"/>
        <end position="862"/>
    </location>
</feature>
<dbReference type="GO" id="GO:0005634">
    <property type="term" value="C:nucleus"/>
    <property type="evidence" value="ECO:0000318"/>
    <property type="project" value="GO_Central"/>
</dbReference>
<dbReference type="InParanoid" id="A0A0D1E765"/>
<dbReference type="PANTHER" id="PTHR12387">
    <property type="entry name" value="26S PROTEASOME NON-ATPASE REGULATORY SUBUNIT 8"/>
    <property type="match status" value="1"/>
</dbReference>
<feature type="region of interest" description="Disordered" evidence="1">
    <location>
        <begin position="435"/>
        <end position="484"/>
    </location>
</feature>
<feature type="compositionally biased region" description="Low complexity" evidence="1">
    <location>
        <begin position="896"/>
        <end position="909"/>
    </location>
</feature>
<dbReference type="OrthoDB" id="2548762at2759"/>
<feature type="region of interest" description="Disordered" evidence="1">
    <location>
        <begin position="886"/>
        <end position="912"/>
    </location>
</feature>
<feature type="region of interest" description="Disordered" evidence="1">
    <location>
        <begin position="108"/>
        <end position="137"/>
    </location>
</feature>
<feature type="compositionally biased region" description="Basic and acidic residues" evidence="1">
    <location>
        <begin position="755"/>
        <end position="765"/>
    </location>
</feature>
<feature type="compositionally biased region" description="Polar residues" evidence="1">
    <location>
        <begin position="886"/>
        <end position="895"/>
    </location>
</feature>
<protein>
    <submittedName>
        <fullName evidence="2">Uncharacterized protein</fullName>
    </submittedName>
</protein>
<dbReference type="RefSeq" id="XP_011387316.1">
    <property type="nucleotide sequence ID" value="XM_011389014.1"/>
</dbReference>
<feature type="region of interest" description="Disordered" evidence="1">
    <location>
        <begin position="755"/>
        <end position="816"/>
    </location>
</feature>
<dbReference type="GeneID" id="23566288"/>
<proteinExistence type="predicted"/>
<feature type="compositionally biased region" description="Polar residues" evidence="1">
    <location>
        <begin position="117"/>
        <end position="137"/>
    </location>
</feature>
<feature type="compositionally biased region" description="Polar residues" evidence="1">
    <location>
        <begin position="454"/>
        <end position="466"/>
    </location>
</feature>
<gene>
    <name evidence="2" type="ORF">UMAG_10230</name>
</gene>
<dbReference type="AlphaFoldDB" id="A0A0D1E765"/>
<dbReference type="VEuPathDB" id="FungiDB:UMAG_10230"/>
<feature type="region of interest" description="Disordered" evidence="1">
    <location>
        <begin position="530"/>
        <end position="577"/>
    </location>
</feature>
<dbReference type="PANTHER" id="PTHR12387:SF0">
    <property type="entry name" value="26S PROTEASOME NON-ATPASE REGULATORY SUBUNIT 8"/>
    <property type="match status" value="1"/>
</dbReference>
<feature type="compositionally biased region" description="Polar residues" evidence="1">
    <location>
        <begin position="796"/>
        <end position="810"/>
    </location>
</feature>
<dbReference type="KEGG" id="uma:UMAG_10230"/>
<evidence type="ECO:0000313" key="2">
    <source>
        <dbReference type="EMBL" id="KIS71391.1"/>
    </source>
</evidence>
<sequence>MSRKSPQSPPGTEEGLGTPPLPSPPTDSQPFASQTRSSLDPALTQRPFSPLTLDELGLHPPATPSALLDIITPVNLAVHRDSVSTVQTSKEPLSRSLSNAVFESEASEYCRDKTHKQGTSPVNTQQPTADLNQSASTALATESQELFLTSFLQSLTEDGMMSESQSSMLAVTSSHASDTAAVPSVDSIKPQLGVTSFNGYSVQTEPMSKSVVPSVHLTKPPSLSNNTPAGNEESNLASETIAPHFPNKTQTTDFHRFFLAPATTIGGTAQVQTSSSLSSSVKHSSLTADVRLGINGSVAEHGSFSNKLQTQNTHKSWTSAASVGSGESFLTSTPLEGSKISTTAYDGVQTGNPAHLTPIRVGSAKFNPDWSPGLSNLGRFSLPQAPPLQPEHRYPISILETDANYETDLDTDRESDISPSGTNSFCVTPTSAVQVSATRKRKSLDPSQCDDHSGQSSKAHNTSPSFDWQIRPGDSASDRRNAFSLEGSKSPLKIVPLSNIVRSRSWSNASQSSTSTQGVTPWVVRSVKEVGPERHEHSLPSREESSPSSIDVAQPSTNQVDAKASPKPAAGPFTTLAARNENRGASYDFTRQALLELIRRTNLGMTNNTFSGRTADLPSDKNSSTSKENDFATGTASGSVSAPPVSSSSSVPADLQARLQSWQHHRKRQKLLSEPSNGTSRDRAAPQTSTSRTGSSDTSLPSSKTLLNELKVGENSWSDKVGSAEEQQQKMRRHEHYQRLLLQLNAQMQMKMRMDLQKQKEKETLDATQHQSVVNPRETPNKRPEFRKPSPPSKTIAANKSDSDGFNISNQRRDGPKALESVAVLVQKASQSGRSRHRKPQSNVSSMSVAKIEPPTVKSNERAARAMSVTNDILTSGSNIVLASPLSSTWPTNDDTTSSGLNSTPTSSSWLPESRTSYAPWGTIFANHATGYAATSSSGDLRAGQPAFCQPSWYSSFTGKPDDSVTSQATTTTDWTARSNIGVSDTSNSLSAVDLLMKHSNWRRDMNTGVTQYGSNFKMPHYTTSFSTSTAAVNARMTMGTSQGGADHAFQSSSVGAAAEHKKPFSIGAEVVFWAIKGEHSVKLVGKVESVSTVAWFASCLQIDMFPVYSNADQLKNSYKRSAHG</sequence>
<dbReference type="STRING" id="237631.A0A0D1E765"/>
<feature type="region of interest" description="Disordered" evidence="1">
    <location>
        <begin position="1"/>
        <end position="57"/>
    </location>
</feature>
<dbReference type="eggNOG" id="KOG3151">
    <property type="taxonomic scope" value="Eukaryota"/>
</dbReference>
<feature type="compositionally biased region" description="Basic and acidic residues" evidence="1">
    <location>
        <begin position="779"/>
        <end position="788"/>
    </location>
</feature>
<feature type="compositionally biased region" description="Basic and acidic residues" evidence="1">
    <location>
        <begin position="530"/>
        <end position="545"/>
    </location>
</feature>
<name>A0A0D1E765_MYCMD</name>
<feature type="compositionally biased region" description="Low complexity" evidence="1">
    <location>
        <begin position="688"/>
        <end position="699"/>
    </location>
</feature>
<dbReference type="GO" id="GO:0043161">
    <property type="term" value="P:proteasome-mediated ubiquitin-dependent protein catabolic process"/>
    <property type="evidence" value="ECO:0000318"/>
    <property type="project" value="GO_Central"/>
</dbReference>
<feature type="region of interest" description="Disordered" evidence="1">
    <location>
        <begin position="605"/>
        <end position="704"/>
    </location>
</feature>
<evidence type="ECO:0000256" key="1">
    <source>
        <dbReference type="SAM" id="MobiDB-lite"/>
    </source>
</evidence>
<evidence type="ECO:0000313" key="3">
    <source>
        <dbReference type="Proteomes" id="UP000000561"/>
    </source>
</evidence>
<dbReference type="Proteomes" id="UP000000561">
    <property type="component" value="Chromosome 2"/>
</dbReference>
<dbReference type="InterPro" id="IPR006746">
    <property type="entry name" value="26S_Psome_Rpn12"/>
</dbReference>